<evidence type="ECO:0000313" key="1">
    <source>
        <dbReference type="EMBL" id="KAK4003621.1"/>
    </source>
</evidence>
<name>A0ABQ9YSM7_9CRUS</name>
<evidence type="ECO:0000313" key="2">
    <source>
        <dbReference type="Proteomes" id="UP001234178"/>
    </source>
</evidence>
<organism evidence="1 2">
    <name type="scientific">Daphnia magna</name>
    <dbReference type="NCBI Taxonomy" id="35525"/>
    <lineage>
        <taxon>Eukaryota</taxon>
        <taxon>Metazoa</taxon>
        <taxon>Ecdysozoa</taxon>
        <taxon>Arthropoda</taxon>
        <taxon>Crustacea</taxon>
        <taxon>Branchiopoda</taxon>
        <taxon>Diplostraca</taxon>
        <taxon>Cladocera</taxon>
        <taxon>Anomopoda</taxon>
        <taxon>Daphniidae</taxon>
        <taxon>Daphnia</taxon>
    </lineage>
</organism>
<dbReference type="Proteomes" id="UP001234178">
    <property type="component" value="Unassembled WGS sequence"/>
</dbReference>
<keyword evidence="2" id="KW-1185">Reference proteome</keyword>
<gene>
    <name evidence="1" type="ORF">OUZ56_005378</name>
</gene>
<dbReference type="EMBL" id="JAOYFB010000001">
    <property type="protein sequence ID" value="KAK4003621.1"/>
    <property type="molecule type" value="Genomic_DNA"/>
</dbReference>
<reference evidence="1 2" key="1">
    <citation type="journal article" date="2023" name="Nucleic Acids Res.">
        <title>The hologenome of Daphnia magna reveals possible DNA methylation and microbiome-mediated evolution of the host genome.</title>
        <authorList>
            <person name="Chaturvedi A."/>
            <person name="Li X."/>
            <person name="Dhandapani V."/>
            <person name="Marshall H."/>
            <person name="Kissane S."/>
            <person name="Cuenca-Cambronero M."/>
            <person name="Asole G."/>
            <person name="Calvet F."/>
            <person name="Ruiz-Romero M."/>
            <person name="Marangio P."/>
            <person name="Guigo R."/>
            <person name="Rago D."/>
            <person name="Mirbahai L."/>
            <person name="Eastwood N."/>
            <person name="Colbourne J.K."/>
            <person name="Zhou J."/>
            <person name="Mallon E."/>
            <person name="Orsini L."/>
        </authorList>
    </citation>
    <scope>NUCLEOTIDE SEQUENCE [LARGE SCALE GENOMIC DNA]</scope>
    <source>
        <strain evidence="1">LRV0_1</strain>
    </source>
</reference>
<proteinExistence type="predicted"/>
<sequence>MSILLEYKGLLLGANFECVQILLGRLRGVNEWRGSLIAVDKIIKFGHFEPHLSTLQLMEFLEGSALTAATLRLPVSDLTGGGR</sequence>
<accession>A0ABQ9YSM7</accession>
<protein>
    <submittedName>
        <fullName evidence="1">Uncharacterized protein</fullName>
    </submittedName>
</protein>
<comment type="caution">
    <text evidence="1">The sequence shown here is derived from an EMBL/GenBank/DDBJ whole genome shotgun (WGS) entry which is preliminary data.</text>
</comment>